<feature type="active site" description="Nucleophile" evidence="6">
    <location>
        <position position="233"/>
    </location>
</feature>
<dbReference type="PROSITE" id="PS51686">
    <property type="entry name" value="SAM_MT_RSMB_NOP"/>
    <property type="match status" value="1"/>
</dbReference>
<dbReference type="Pfam" id="PF13636">
    <property type="entry name" value="Methyltranf_PUA"/>
    <property type="match status" value="1"/>
</dbReference>
<dbReference type="Gene3D" id="2.30.130.60">
    <property type="match status" value="1"/>
</dbReference>
<dbReference type="InterPro" id="IPR029063">
    <property type="entry name" value="SAM-dependent_MTases_sf"/>
</dbReference>
<dbReference type="Proteomes" id="UP001527882">
    <property type="component" value="Unassembled WGS sequence"/>
</dbReference>
<comment type="caution">
    <text evidence="9">The sequence shown here is derived from an EMBL/GenBank/DDBJ whole genome shotgun (WGS) entry which is preliminary data.</text>
</comment>
<protein>
    <submittedName>
        <fullName evidence="9">RsmB/NOP family class I SAM-dependent RNA methyltransferase</fullName>
    </submittedName>
</protein>
<dbReference type="PANTHER" id="PTHR22807">
    <property type="entry name" value="NOP2 YEAST -RELATED NOL1/NOP2/FMU SUN DOMAIN-CONTAINING"/>
    <property type="match status" value="1"/>
</dbReference>
<dbReference type="Pfam" id="PF17125">
    <property type="entry name" value="Methyltr_RsmF_N"/>
    <property type="match status" value="1"/>
</dbReference>
<keyword evidence="5 6" id="KW-0694">RNA-binding</keyword>
<reference evidence="9 10" key="1">
    <citation type="submission" date="2022-12" db="EMBL/GenBank/DDBJ databases">
        <title>Draft genome sequence of Paenibacillus sp. dW9.</title>
        <authorList>
            <person name="Choi E.-W."/>
            <person name="Kim D.-U."/>
        </authorList>
    </citation>
    <scope>NUCLEOTIDE SEQUENCE [LARGE SCALE GENOMIC DNA]</scope>
    <source>
        <strain evidence="10">dW9</strain>
    </source>
</reference>
<feature type="region of interest" description="Disordered" evidence="7">
    <location>
        <begin position="314"/>
        <end position="351"/>
    </location>
</feature>
<keyword evidence="2 6" id="KW-0489">Methyltransferase</keyword>
<organism evidence="9 10">
    <name type="scientific">Paenibacillus gyeongsangnamensis</name>
    <dbReference type="NCBI Taxonomy" id="3388067"/>
    <lineage>
        <taxon>Bacteria</taxon>
        <taxon>Bacillati</taxon>
        <taxon>Bacillota</taxon>
        <taxon>Bacilli</taxon>
        <taxon>Bacillales</taxon>
        <taxon>Paenibacillaceae</taxon>
        <taxon>Paenibacillus</taxon>
    </lineage>
</organism>
<dbReference type="InterPro" id="IPR031340">
    <property type="entry name" value="RsmF_methylt_CI"/>
</dbReference>
<evidence type="ECO:0000256" key="6">
    <source>
        <dbReference type="PROSITE-ProRule" id="PRU01023"/>
    </source>
</evidence>
<feature type="binding site" evidence="6">
    <location>
        <position position="162"/>
    </location>
    <ligand>
        <name>S-adenosyl-L-methionine</name>
        <dbReference type="ChEBI" id="CHEBI:59789"/>
    </ligand>
</feature>
<dbReference type="RefSeq" id="WP_269880500.1">
    <property type="nucleotide sequence ID" value="NZ_JAQAGZ010000003.1"/>
</dbReference>
<dbReference type="GO" id="GO:0008168">
    <property type="term" value="F:methyltransferase activity"/>
    <property type="evidence" value="ECO:0007669"/>
    <property type="project" value="UniProtKB-KW"/>
</dbReference>
<evidence type="ECO:0000256" key="3">
    <source>
        <dbReference type="ARBA" id="ARBA00022679"/>
    </source>
</evidence>
<gene>
    <name evidence="9" type="ORF">O9H85_06665</name>
</gene>
<keyword evidence="3 6" id="KW-0808">Transferase</keyword>
<feature type="binding site" evidence="6">
    <location>
        <position position="135"/>
    </location>
    <ligand>
        <name>S-adenosyl-L-methionine</name>
        <dbReference type="ChEBI" id="CHEBI:59789"/>
    </ligand>
</feature>
<evidence type="ECO:0000256" key="4">
    <source>
        <dbReference type="ARBA" id="ARBA00022691"/>
    </source>
</evidence>
<dbReference type="EMBL" id="JAQAGZ010000003">
    <property type="protein sequence ID" value="MCZ8512113.1"/>
    <property type="molecule type" value="Genomic_DNA"/>
</dbReference>
<evidence type="ECO:0000256" key="1">
    <source>
        <dbReference type="ARBA" id="ARBA00022490"/>
    </source>
</evidence>
<keyword evidence="10" id="KW-1185">Reference proteome</keyword>
<dbReference type="GO" id="GO:0032259">
    <property type="term" value="P:methylation"/>
    <property type="evidence" value="ECO:0007669"/>
    <property type="project" value="UniProtKB-KW"/>
</dbReference>
<dbReference type="Pfam" id="PF01189">
    <property type="entry name" value="Methyltr_RsmB-F"/>
    <property type="match status" value="1"/>
</dbReference>
<dbReference type="CDD" id="cd21147">
    <property type="entry name" value="RsmF_methylt_CTD1"/>
    <property type="match status" value="1"/>
</dbReference>
<evidence type="ECO:0000313" key="9">
    <source>
        <dbReference type="EMBL" id="MCZ8512113.1"/>
    </source>
</evidence>
<dbReference type="InterPro" id="IPR049560">
    <property type="entry name" value="MeTrfase_RsmB-F_NOP2_cat"/>
</dbReference>
<accession>A0ABT4Q5L9</accession>
<dbReference type="InterPro" id="IPR027391">
    <property type="entry name" value="Nol1_Nop2_Fmu_2"/>
</dbReference>
<dbReference type="Gene3D" id="3.30.70.1170">
    <property type="entry name" value="Sun protein, domain 3"/>
    <property type="match status" value="1"/>
</dbReference>
<dbReference type="SUPFAM" id="SSF53335">
    <property type="entry name" value="S-adenosyl-L-methionine-dependent methyltransferases"/>
    <property type="match status" value="1"/>
</dbReference>
<dbReference type="PRINTS" id="PR02008">
    <property type="entry name" value="RCMTFAMILY"/>
</dbReference>
<name>A0ABT4Q5L9_9BACL</name>
<evidence type="ECO:0000256" key="2">
    <source>
        <dbReference type="ARBA" id="ARBA00022603"/>
    </source>
</evidence>
<dbReference type="Gene3D" id="3.40.50.150">
    <property type="entry name" value="Vaccinia Virus protein VP39"/>
    <property type="match status" value="1"/>
</dbReference>
<sequence>MKQGLPEAFVQAMEARLGAEMPAFLASYDEERLYGLRVNTWKVPVQAFLALSELELRPVPWAESGFYYKDGDRPGKHPHYHAGLYYIQEPSAMAPAELLDVRPGDRVLDLCAAPGGKTTQLASRLQGEGLLVANDVHPDRVKALVKNIELSGIRNAVVLNEDPEKLEGPFEGFFDKILVDTPCSGEGMFRKEVEMAKAWRPDWPERYAAMQRVLLRQAARMLKPGGTLAYSTCTFSQEENEAMIAEFLDANPWFEVVPVGGSAVHQEFAPGRPDWLPAGYARGAETAGTARLWPHRLQGEGHYAAVLRHRGSVGGGTPAAAEPERGLRVEPLRPREARPARKGAGRAGAAAPAADPLEALGRFAAEQLAAGPYSGAAVVWRGEHAYAAPKALPELDGIRVIRPGWYLGSVAKQRFVPSHALAMGLRASDALRSVSFAAANPRTVKYLKGETLELAADELHIAQEGIQPKGFVLVCVDGFPVGWGRWQDGLLKNDYPPGWRWT</sequence>
<feature type="binding site" evidence="6">
    <location>
        <begin position="111"/>
        <end position="117"/>
    </location>
    <ligand>
        <name>S-adenosyl-L-methionine</name>
        <dbReference type="ChEBI" id="CHEBI:59789"/>
    </ligand>
</feature>
<keyword evidence="1" id="KW-0963">Cytoplasm</keyword>
<dbReference type="InterPro" id="IPR001678">
    <property type="entry name" value="MeTrfase_RsmB-F_NOP2_dom"/>
</dbReference>
<dbReference type="InterPro" id="IPR023267">
    <property type="entry name" value="RCMT"/>
</dbReference>
<evidence type="ECO:0000313" key="10">
    <source>
        <dbReference type="Proteomes" id="UP001527882"/>
    </source>
</evidence>
<comment type="similarity">
    <text evidence="6">Belongs to the class I-like SAM-binding methyltransferase superfamily. RsmB/NOP family.</text>
</comment>
<evidence type="ECO:0000259" key="8">
    <source>
        <dbReference type="PROSITE" id="PS51686"/>
    </source>
</evidence>
<evidence type="ECO:0000256" key="7">
    <source>
        <dbReference type="SAM" id="MobiDB-lite"/>
    </source>
</evidence>
<dbReference type="Pfam" id="PF17126">
    <property type="entry name" value="RsmF_methylt_CI"/>
    <property type="match status" value="1"/>
</dbReference>
<proteinExistence type="inferred from homology"/>
<dbReference type="CDD" id="cd02440">
    <property type="entry name" value="AdoMet_MTases"/>
    <property type="match status" value="1"/>
</dbReference>
<feature type="domain" description="SAM-dependent MTase RsmB/NOP-type" evidence="8">
    <location>
        <begin position="19"/>
        <end position="310"/>
    </location>
</feature>
<keyword evidence="4 6" id="KW-0949">S-adenosyl-L-methionine</keyword>
<feature type="compositionally biased region" description="Basic and acidic residues" evidence="7">
    <location>
        <begin position="322"/>
        <end position="339"/>
    </location>
</feature>
<dbReference type="InterPro" id="IPR031341">
    <property type="entry name" value="Methyltr_RsmF_N"/>
</dbReference>
<feature type="binding site" evidence="6">
    <location>
        <position position="180"/>
    </location>
    <ligand>
        <name>S-adenosyl-L-methionine</name>
        <dbReference type="ChEBI" id="CHEBI:59789"/>
    </ligand>
</feature>
<dbReference type="PANTHER" id="PTHR22807:SF30">
    <property type="entry name" value="28S RRNA (CYTOSINE(4447)-C(5))-METHYLTRANSFERASE-RELATED"/>
    <property type="match status" value="1"/>
</dbReference>
<evidence type="ECO:0000256" key="5">
    <source>
        <dbReference type="ARBA" id="ARBA00022884"/>
    </source>
</evidence>